<dbReference type="PANTHER" id="PTHR43544">
    <property type="entry name" value="SHORT-CHAIN DEHYDROGENASE/REDUCTASE"/>
    <property type="match status" value="1"/>
</dbReference>
<evidence type="ECO:0000313" key="3">
    <source>
        <dbReference type="Proteomes" id="UP001345013"/>
    </source>
</evidence>
<dbReference type="InterPro" id="IPR036291">
    <property type="entry name" value="NAD(P)-bd_dom_sf"/>
</dbReference>
<dbReference type="SUPFAM" id="SSF51735">
    <property type="entry name" value="NAD(P)-binding Rossmann-fold domains"/>
    <property type="match status" value="1"/>
</dbReference>
<proteinExistence type="inferred from homology"/>
<protein>
    <submittedName>
        <fullName evidence="2">Uncharacterized protein</fullName>
    </submittedName>
</protein>
<dbReference type="InterPro" id="IPR002347">
    <property type="entry name" value="SDR_fam"/>
</dbReference>
<dbReference type="EMBL" id="JAVRRG010000072">
    <property type="protein sequence ID" value="KAK5089708.1"/>
    <property type="molecule type" value="Genomic_DNA"/>
</dbReference>
<reference evidence="2 3" key="1">
    <citation type="submission" date="2023-08" db="EMBL/GenBank/DDBJ databases">
        <title>Black Yeasts Isolated from many extreme environments.</title>
        <authorList>
            <person name="Coleine C."/>
            <person name="Stajich J.E."/>
            <person name="Selbmann L."/>
        </authorList>
    </citation>
    <scope>NUCLEOTIDE SEQUENCE [LARGE SCALE GENOMIC DNA]</scope>
    <source>
        <strain evidence="2 3">CCFEE 5885</strain>
    </source>
</reference>
<gene>
    <name evidence="2" type="ORF">LTR24_005977</name>
</gene>
<accession>A0ABR0K7C5</accession>
<evidence type="ECO:0000313" key="2">
    <source>
        <dbReference type="EMBL" id="KAK5089708.1"/>
    </source>
</evidence>
<evidence type="ECO:0000256" key="1">
    <source>
        <dbReference type="ARBA" id="ARBA00006484"/>
    </source>
</evidence>
<dbReference type="InterPro" id="IPR051468">
    <property type="entry name" value="Fungal_SecMetab_SDRs"/>
</dbReference>
<name>A0ABR0K7C5_9EURO</name>
<dbReference type="PANTHER" id="PTHR43544:SF32">
    <property type="entry name" value="CHAIN DEHYDROGENASE, PUTATIVE (AFU_ORTHOLOGUE AFUA_5G01530)-RELATED"/>
    <property type="match status" value="1"/>
</dbReference>
<comment type="caution">
    <text evidence="2">The sequence shown here is derived from an EMBL/GenBank/DDBJ whole genome shotgun (WGS) entry which is preliminary data.</text>
</comment>
<sequence length="202" mass="21705">MSEIENTGAHGTLSAIQLDVTDEASIRAAVRHVEVNHGKLDVLINNAGTGCRDPDLKTRLTQCLAVNAVGSALVAEAFRPLLLRNNNPYSIYVSSGAGSTHRNLNPSSGKFEFDEAYRVSKAAQNMIAVREHIEYGPQGLKVLVMSPGCVVSNIRGNSEDERNAWGAASDPDVAGNTILEILLGKRDSDLGKFVVKDGLYAW</sequence>
<dbReference type="Proteomes" id="UP001345013">
    <property type="component" value="Unassembled WGS sequence"/>
</dbReference>
<organism evidence="2 3">
    <name type="scientific">Lithohypha guttulata</name>
    <dbReference type="NCBI Taxonomy" id="1690604"/>
    <lineage>
        <taxon>Eukaryota</taxon>
        <taxon>Fungi</taxon>
        <taxon>Dikarya</taxon>
        <taxon>Ascomycota</taxon>
        <taxon>Pezizomycotina</taxon>
        <taxon>Eurotiomycetes</taxon>
        <taxon>Chaetothyriomycetidae</taxon>
        <taxon>Chaetothyriales</taxon>
        <taxon>Trichomeriaceae</taxon>
        <taxon>Lithohypha</taxon>
    </lineage>
</organism>
<keyword evidence="3" id="KW-1185">Reference proteome</keyword>
<comment type="similarity">
    <text evidence="1">Belongs to the short-chain dehydrogenases/reductases (SDR) family.</text>
</comment>
<dbReference type="Gene3D" id="3.40.50.720">
    <property type="entry name" value="NAD(P)-binding Rossmann-like Domain"/>
    <property type="match status" value="1"/>
</dbReference>
<dbReference type="PRINTS" id="PR00081">
    <property type="entry name" value="GDHRDH"/>
</dbReference>
<dbReference type="Pfam" id="PF00106">
    <property type="entry name" value="adh_short"/>
    <property type="match status" value="1"/>
</dbReference>